<organism evidence="1 2">
    <name type="scientific">Sphingobacterium spiritivorum ATCC 33861</name>
    <dbReference type="NCBI Taxonomy" id="525373"/>
    <lineage>
        <taxon>Bacteria</taxon>
        <taxon>Pseudomonadati</taxon>
        <taxon>Bacteroidota</taxon>
        <taxon>Sphingobacteriia</taxon>
        <taxon>Sphingobacteriales</taxon>
        <taxon>Sphingobacteriaceae</taxon>
        <taxon>Sphingobacterium</taxon>
    </lineage>
</organism>
<keyword evidence="2" id="KW-1185">Reference proteome</keyword>
<dbReference type="HOGENOM" id="CLU_3048123_0_0_10"/>
<accession>D7VG83</accession>
<dbReference type="EMBL" id="ACHA02000001">
    <property type="protein sequence ID" value="EFK60058.1"/>
    <property type="molecule type" value="Genomic_DNA"/>
</dbReference>
<comment type="caution">
    <text evidence="1">The sequence shown here is derived from an EMBL/GenBank/DDBJ whole genome shotgun (WGS) entry which is preliminary data.</text>
</comment>
<evidence type="ECO:0000313" key="1">
    <source>
        <dbReference type="EMBL" id="EFK60058.1"/>
    </source>
</evidence>
<protein>
    <submittedName>
        <fullName evidence="1">Uncharacterized protein</fullName>
    </submittedName>
</protein>
<dbReference type="AlphaFoldDB" id="D7VG83"/>
<evidence type="ECO:0000313" key="2">
    <source>
        <dbReference type="Proteomes" id="UP000006258"/>
    </source>
</evidence>
<proteinExistence type="predicted"/>
<gene>
    <name evidence="1" type="ORF">HMPREF0766_10002</name>
</gene>
<reference evidence="1" key="1">
    <citation type="submission" date="2010-07" db="EMBL/GenBank/DDBJ databases">
        <authorList>
            <person name="Muzny D."/>
            <person name="Qin X."/>
            <person name="Buhay C."/>
            <person name="Dugan-Rocha S."/>
            <person name="Ding Y."/>
            <person name="Chen G."/>
            <person name="Hawes A."/>
            <person name="Holder M."/>
            <person name="Jhangiani S."/>
            <person name="Johnson A."/>
            <person name="Khan Z."/>
            <person name="Li Z."/>
            <person name="Liu W."/>
            <person name="Liu X."/>
            <person name="Perez L."/>
            <person name="Shen H."/>
            <person name="Wang Q."/>
            <person name="Watt J."/>
            <person name="Xi L."/>
            <person name="Xin Y."/>
            <person name="Zhou J."/>
            <person name="Deng J."/>
            <person name="Jiang H."/>
            <person name="Liu Y."/>
            <person name="Qu J."/>
            <person name="Song X.-Z."/>
            <person name="Zhang L."/>
            <person name="Villasana D."/>
            <person name="Johnson A."/>
            <person name="Liu J."/>
            <person name="Liyanage D."/>
            <person name="Lorensuhewa L."/>
            <person name="Robinson T."/>
            <person name="Song A."/>
            <person name="Song B.-B."/>
            <person name="Dinh H."/>
            <person name="Thornton R."/>
            <person name="Coyle M."/>
            <person name="Francisco L."/>
            <person name="Jackson L."/>
            <person name="Javaid M."/>
            <person name="Korchina V."/>
            <person name="Kovar C."/>
            <person name="Mata R."/>
            <person name="Mathew T."/>
            <person name="Ngo R."/>
            <person name="Nguyen L."/>
            <person name="Nguyen N."/>
            <person name="Okwuonu G."/>
            <person name="Ongeri F."/>
            <person name="Pham C."/>
            <person name="Simmons D."/>
            <person name="Wilczek-Boney K."/>
            <person name="Hale W."/>
            <person name="Jakkamsetti A."/>
            <person name="Pham P."/>
            <person name="Ruth R."/>
            <person name="San Lucas F."/>
            <person name="Warren J."/>
            <person name="Zhang J."/>
            <person name="Zhao Z."/>
            <person name="Zhou C."/>
            <person name="Zhu D."/>
            <person name="Lee S."/>
            <person name="Bess C."/>
            <person name="Blankenburg K."/>
            <person name="Forbes L."/>
            <person name="Fu Q."/>
            <person name="Gubbala S."/>
            <person name="Hirani K."/>
            <person name="Jayaseelan J.C."/>
            <person name="Lara F."/>
            <person name="Munidasa M."/>
            <person name="Palculict T."/>
            <person name="Patil S."/>
            <person name="Pu L.-L."/>
            <person name="Saada N."/>
            <person name="Tang L."/>
            <person name="Weissenberger G."/>
            <person name="Zhu Y."/>
            <person name="Hemphill L."/>
            <person name="Shang Y."/>
            <person name="Youmans B."/>
            <person name="Ayvaz T."/>
            <person name="Ross M."/>
            <person name="Santibanez J."/>
            <person name="Aqrawi P."/>
            <person name="Gross S."/>
            <person name="Joshi V."/>
            <person name="Fowler G."/>
            <person name="Nazareth L."/>
            <person name="Reid J."/>
            <person name="Worley K."/>
            <person name="Petrosino J."/>
            <person name="Highlander S."/>
            <person name="Gibbs R."/>
        </authorList>
    </citation>
    <scope>NUCLEOTIDE SEQUENCE [LARGE SCALE GENOMIC DNA]</scope>
    <source>
        <strain evidence="1">ATCC 33861</strain>
    </source>
</reference>
<name>D7VG83_SPHSI</name>
<dbReference type="GeneID" id="95430378"/>
<sequence length="54" mass="5867">MRCFEGYVRVCFSFSLLPKGEIPIYREKGFLSASAGVLTDSMVISVVSFGGDAK</sequence>
<dbReference type="Proteomes" id="UP000006258">
    <property type="component" value="Unassembled WGS sequence"/>
</dbReference>
<dbReference type="RefSeq" id="WP_003001812.1">
    <property type="nucleotide sequence ID" value="NZ_GL379778.1"/>
</dbReference>